<dbReference type="RefSeq" id="WP_240136394.1">
    <property type="nucleotide sequence ID" value="NZ_JARWBG010000044.1"/>
</dbReference>
<dbReference type="SUPFAM" id="SSF54593">
    <property type="entry name" value="Glyoxalase/Bleomycin resistance protein/Dihydroxybiphenyl dioxygenase"/>
    <property type="match status" value="1"/>
</dbReference>
<dbReference type="PANTHER" id="PTHR43048">
    <property type="entry name" value="METHYLMALONYL-COA EPIMERASE"/>
    <property type="match status" value="1"/>
</dbReference>
<dbReference type="Proteomes" id="UP001223144">
    <property type="component" value="Unassembled WGS sequence"/>
</dbReference>
<accession>A0ABT6HV32</accession>
<comment type="caution">
    <text evidence="3">The sequence shown here is derived from an EMBL/GenBank/DDBJ whole genome shotgun (WGS) entry which is preliminary data.</text>
</comment>
<proteinExistence type="predicted"/>
<dbReference type="Gene3D" id="3.10.180.10">
    <property type="entry name" value="2,3-Dihydroxybiphenyl 1,2-Dioxygenase, domain 1"/>
    <property type="match status" value="1"/>
</dbReference>
<dbReference type="InterPro" id="IPR029068">
    <property type="entry name" value="Glyas_Bleomycin-R_OHBP_Dase"/>
</dbReference>
<evidence type="ECO:0000259" key="2">
    <source>
        <dbReference type="PROSITE" id="PS51819"/>
    </source>
</evidence>
<dbReference type="EMBL" id="JARWBG010000044">
    <property type="protein sequence ID" value="MDH2392565.1"/>
    <property type="molecule type" value="Genomic_DNA"/>
</dbReference>
<protein>
    <submittedName>
        <fullName evidence="3">VOC family protein</fullName>
    </submittedName>
</protein>
<dbReference type="Pfam" id="PF00903">
    <property type="entry name" value="Glyoxalase"/>
    <property type="match status" value="1"/>
</dbReference>
<name>A0ABT6HV32_9ACTN</name>
<dbReference type="PANTHER" id="PTHR43048:SF4">
    <property type="entry name" value="RING-CLEAVING DIOXYGENASE-RELATED"/>
    <property type="match status" value="1"/>
</dbReference>
<dbReference type="InterPro" id="IPR037523">
    <property type="entry name" value="VOC_core"/>
</dbReference>
<evidence type="ECO:0000256" key="1">
    <source>
        <dbReference type="ARBA" id="ARBA00022723"/>
    </source>
</evidence>
<dbReference type="InterPro" id="IPR004360">
    <property type="entry name" value="Glyas_Fos-R_dOase_dom"/>
</dbReference>
<keyword evidence="1" id="KW-0479">Metal-binding</keyword>
<evidence type="ECO:0000313" key="3">
    <source>
        <dbReference type="EMBL" id="MDH2392565.1"/>
    </source>
</evidence>
<feature type="domain" description="VOC" evidence="2">
    <location>
        <begin position="8"/>
        <end position="132"/>
    </location>
</feature>
<dbReference type="PROSITE" id="PS51819">
    <property type="entry name" value="VOC"/>
    <property type="match status" value="1"/>
</dbReference>
<organism evidence="3 4">
    <name type="scientific">Streptomyces chengmaiensis</name>
    <dbReference type="NCBI Taxonomy" id="3040919"/>
    <lineage>
        <taxon>Bacteria</taxon>
        <taxon>Bacillati</taxon>
        <taxon>Actinomycetota</taxon>
        <taxon>Actinomycetes</taxon>
        <taxon>Kitasatosporales</taxon>
        <taxon>Streptomycetaceae</taxon>
        <taxon>Streptomyces</taxon>
    </lineage>
</organism>
<evidence type="ECO:0000313" key="4">
    <source>
        <dbReference type="Proteomes" id="UP001223144"/>
    </source>
</evidence>
<gene>
    <name evidence="3" type="ORF">QCN29_28060</name>
</gene>
<sequence>MADEFPADTELTHILVVEDLRRAGDFYQRVVGAELVREYGGTSAVLRLSGTWLLLVTGGGPTADKPDVTFSPPADPGRVSHAMTFRVDDCRAAYDTLGARGAEFLTPPVDHGPEIRCFFRDPDGHLLELSEAR</sequence>
<keyword evidence="4" id="KW-1185">Reference proteome</keyword>
<reference evidence="3 4" key="1">
    <citation type="submission" date="2023-04" db="EMBL/GenBank/DDBJ databases">
        <title>Streptomyces chengmaiensis sp. nov. isolated from the stem of mangrove plant in Hainan.</title>
        <authorList>
            <person name="Huang X."/>
            <person name="Zhou S."/>
            <person name="Chu X."/>
            <person name="Xie Y."/>
            <person name="Lin Y."/>
        </authorList>
    </citation>
    <scope>NUCLEOTIDE SEQUENCE [LARGE SCALE GENOMIC DNA]</scope>
    <source>
        <strain evidence="3 4">HNM0663</strain>
    </source>
</reference>
<dbReference type="InterPro" id="IPR051785">
    <property type="entry name" value="MMCE/EMCE_epimerase"/>
</dbReference>